<evidence type="ECO:0000259" key="10">
    <source>
        <dbReference type="Pfam" id="PF13622"/>
    </source>
</evidence>
<dbReference type="FunFam" id="2.40.160.210:FF:000001">
    <property type="entry name" value="Acyl-CoA thioesterase II"/>
    <property type="match status" value="1"/>
</dbReference>
<evidence type="ECO:0000256" key="1">
    <source>
        <dbReference type="ARBA" id="ARBA00006538"/>
    </source>
</evidence>
<evidence type="ECO:0000256" key="3">
    <source>
        <dbReference type="ARBA" id="ARBA00022801"/>
    </source>
</evidence>
<keyword evidence="4" id="KW-0443">Lipid metabolism</keyword>
<dbReference type="Pfam" id="PF13622">
    <property type="entry name" value="4HBT_3"/>
    <property type="match status" value="1"/>
</dbReference>
<feature type="domain" description="Acyl-CoA thioesterase-like N-terminal HotDog" evidence="10">
    <location>
        <begin position="30"/>
        <end position="108"/>
    </location>
</feature>
<feature type="domain" description="Acyl-CoA thioesterase 2 C-terminal" evidence="9">
    <location>
        <begin position="168"/>
        <end position="287"/>
    </location>
</feature>
<dbReference type="EMBL" id="JAAVLX010000027">
    <property type="protein sequence ID" value="NOJ44647.1"/>
    <property type="molecule type" value="Genomic_DNA"/>
</dbReference>
<dbReference type="InterPro" id="IPR025652">
    <property type="entry name" value="TesB_C"/>
</dbReference>
<evidence type="ECO:0000256" key="8">
    <source>
        <dbReference type="ARBA" id="ARBA00079653"/>
    </source>
</evidence>
<dbReference type="RefSeq" id="WP_171583831.1">
    <property type="nucleotide sequence ID" value="NZ_JAAVLX010000027.1"/>
</dbReference>
<evidence type="ECO:0000313" key="12">
    <source>
        <dbReference type="Proteomes" id="UP000544122"/>
    </source>
</evidence>
<evidence type="ECO:0000256" key="5">
    <source>
        <dbReference type="ARBA" id="ARBA00038894"/>
    </source>
</evidence>
<dbReference type="AlphaFoldDB" id="A0A7Y4GZR2"/>
<evidence type="ECO:0000256" key="2">
    <source>
        <dbReference type="ARBA" id="ARBA00011881"/>
    </source>
</evidence>
<keyword evidence="12" id="KW-1185">Reference proteome</keyword>
<dbReference type="CDD" id="cd03445">
    <property type="entry name" value="Thioesterase_II_repeat2"/>
    <property type="match status" value="1"/>
</dbReference>
<protein>
    <recommendedName>
        <fullName evidence="7">Acyl-CoA thioesterase 2</fullName>
        <ecNumber evidence="5">3.1.2.20</ecNumber>
    </recommendedName>
    <alternativeName>
        <fullName evidence="8">Thioesterase II</fullName>
    </alternativeName>
</protein>
<dbReference type="GO" id="GO:0006637">
    <property type="term" value="P:acyl-CoA metabolic process"/>
    <property type="evidence" value="ECO:0007669"/>
    <property type="project" value="InterPro"/>
</dbReference>
<dbReference type="GO" id="GO:0009062">
    <property type="term" value="P:fatty acid catabolic process"/>
    <property type="evidence" value="ECO:0007669"/>
    <property type="project" value="TreeGrafter"/>
</dbReference>
<dbReference type="GO" id="GO:0047617">
    <property type="term" value="F:fatty acyl-CoA hydrolase activity"/>
    <property type="evidence" value="ECO:0007669"/>
    <property type="project" value="UniProtKB-EC"/>
</dbReference>
<comment type="catalytic activity">
    <reaction evidence="6">
        <text>a fatty acyl-CoA + H2O = a fatty acid + CoA + H(+)</text>
        <dbReference type="Rhea" id="RHEA:16781"/>
        <dbReference type="ChEBI" id="CHEBI:15377"/>
        <dbReference type="ChEBI" id="CHEBI:15378"/>
        <dbReference type="ChEBI" id="CHEBI:28868"/>
        <dbReference type="ChEBI" id="CHEBI:57287"/>
        <dbReference type="ChEBI" id="CHEBI:77636"/>
        <dbReference type="EC" id="3.1.2.20"/>
    </reaction>
    <physiologicalReaction direction="left-to-right" evidence="6">
        <dbReference type="Rhea" id="RHEA:16782"/>
    </physiologicalReaction>
</comment>
<proteinExistence type="inferred from homology"/>
<dbReference type="InterPro" id="IPR003703">
    <property type="entry name" value="Acyl_CoA_thio"/>
</dbReference>
<comment type="subunit">
    <text evidence="2">Homotetramer.</text>
</comment>
<keyword evidence="3" id="KW-0378">Hydrolase</keyword>
<dbReference type="Pfam" id="PF02551">
    <property type="entry name" value="Acyl_CoA_thio"/>
    <property type="match status" value="1"/>
</dbReference>
<sequence>MPKGLMGLLAILGLEPIGQNVFRGSSPNPSFQRVFGGQLIGQAMIAASRTVEARMAHSLHACFVQPGDPKVPIIYEVELLRNGKSYSTRRVTAVQHGKAIFSVVVSFHVGEQSAFEHQDKMPSVQQPEELTTDALSRNPLFAELPEGVRRWYEPDRVIELPYPPIELRPVEFGHYMGRKLRDERIHFWLRIAEKLPNDPVLHMCALAYASDWSLLDAVLARYGRTVLDDSNILGASLDHAMWFHRPFRADEWLLYVKDSPSAQGGRGLARGSIFKRDGTLVATVAQEAAIRTRR</sequence>
<organism evidence="11 12">
    <name type="scientific">Bradyrhizobium australiense</name>
    <dbReference type="NCBI Taxonomy" id="2721161"/>
    <lineage>
        <taxon>Bacteria</taxon>
        <taxon>Pseudomonadati</taxon>
        <taxon>Pseudomonadota</taxon>
        <taxon>Alphaproteobacteria</taxon>
        <taxon>Hyphomicrobiales</taxon>
        <taxon>Nitrobacteraceae</taxon>
        <taxon>Bradyrhizobium</taxon>
    </lineage>
</organism>
<dbReference type="PANTHER" id="PTHR11066:SF34">
    <property type="entry name" value="ACYL-COENZYME A THIOESTERASE 8"/>
    <property type="match status" value="1"/>
</dbReference>
<dbReference type="Gene3D" id="2.40.160.210">
    <property type="entry name" value="Acyl-CoA thioesterase, double hotdog domain"/>
    <property type="match status" value="1"/>
</dbReference>
<evidence type="ECO:0000259" key="9">
    <source>
        <dbReference type="Pfam" id="PF02551"/>
    </source>
</evidence>
<evidence type="ECO:0000256" key="4">
    <source>
        <dbReference type="ARBA" id="ARBA00023098"/>
    </source>
</evidence>
<comment type="caution">
    <text evidence="11">The sequence shown here is derived from an EMBL/GenBank/DDBJ whole genome shotgun (WGS) entry which is preliminary data.</text>
</comment>
<comment type="similarity">
    <text evidence="1">Belongs to the C/M/P thioester hydrolase family.</text>
</comment>
<dbReference type="PANTHER" id="PTHR11066">
    <property type="entry name" value="ACYL-COA THIOESTERASE"/>
    <property type="match status" value="1"/>
</dbReference>
<name>A0A7Y4GZR2_9BRAD</name>
<evidence type="ECO:0000313" key="11">
    <source>
        <dbReference type="EMBL" id="NOJ44647.1"/>
    </source>
</evidence>
<dbReference type="InterPro" id="IPR042171">
    <property type="entry name" value="Acyl-CoA_hotdog"/>
</dbReference>
<reference evidence="11 12" key="1">
    <citation type="submission" date="2020-03" db="EMBL/GenBank/DDBJ databases">
        <title>Bradyrhizobium diversity isolated from nodules of Indigofera sp.</title>
        <authorList>
            <person name="Klepa M."/>
            <person name="Helene L."/>
            <person name="Hungria M."/>
        </authorList>
    </citation>
    <scope>NUCLEOTIDE SEQUENCE [LARGE SCALE GENOMIC DNA]</scope>
    <source>
        <strain evidence="11 12">WSM 1791</strain>
    </source>
</reference>
<dbReference type="SUPFAM" id="SSF54637">
    <property type="entry name" value="Thioesterase/thiol ester dehydrase-isomerase"/>
    <property type="match status" value="2"/>
</dbReference>
<gene>
    <name evidence="11" type="ORF">HCN58_35135</name>
</gene>
<dbReference type="CDD" id="cd03444">
    <property type="entry name" value="Thioesterase_II_repeat1"/>
    <property type="match status" value="1"/>
</dbReference>
<dbReference type="Proteomes" id="UP000544122">
    <property type="component" value="Unassembled WGS sequence"/>
</dbReference>
<dbReference type="InterPro" id="IPR029069">
    <property type="entry name" value="HotDog_dom_sf"/>
</dbReference>
<accession>A0A7Y4GZR2</accession>
<evidence type="ECO:0000256" key="6">
    <source>
        <dbReference type="ARBA" id="ARBA00050943"/>
    </source>
</evidence>
<dbReference type="InterPro" id="IPR049449">
    <property type="entry name" value="TesB_ACOT8-like_N"/>
</dbReference>
<evidence type="ECO:0000256" key="7">
    <source>
        <dbReference type="ARBA" id="ARBA00071120"/>
    </source>
</evidence>
<dbReference type="EC" id="3.1.2.20" evidence="5"/>